<dbReference type="Pfam" id="PF03544">
    <property type="entry name" value="TonB_C"/>
    <property type="match status" value="1"/>
</dbReference>
<dbReference type="PROSITE" id="PS52015">
    <property type="entry name" value="TONB_CTD"/>
    <property type="match status" value="1"/>
</dbReference>
<name>A0ABW7NG00_9BACT</name>
<feature type="domain" description="TonB C-terminal" evidence="2">
    <location>
        <begin position="95"/>
        <end position="192"/>
    </location>
</feature>
<accession>A0ABW7NG00</accession>
<dbReference type="InterPro" id="IPR037682">
    <property type="entry name" value="TonB_C"/>
</dbReference>
<organism evidence="3 4">
    <name type="scientific">Marinoscillum luteum</name>
    <dbReference type="NCBI Taxonomy" id="861051"/>
    <lineage>
        <taxon>Bacteria</taxon>
        <taxon>Pseudomonadati</taxon>
        <taxon>Bacteroidota</taxon>
        <taxon>Cytophagia</taxon>
        <taxon>Cytophagales</taxon>
        <taxon>Reichenbachiellaceae</taxon>
        <taxon>Marinoscillum</taxon>
    </lineage>
</organism>
<protein>
    <submittedName>
        <fullName evidence="3">Energy transducer TonB</fullName>
    </submittedName>
</protein>
<dbReference type="Gene3D" id="3.30.1150.10">
    <property type="match status" value="1"/>
</dbReference>
<reference evidence="3 4" key="1">
    <citation type="journal article" date="2013" name="Int. J. Syst. Evol. Microbiol.">
        <title>Marinoscillum luteum sp. nov., isolated from marine sediment.</title>
        <authorList>
            <person name="Cha I.T."/>
            <person name="Park S.J."/>
            <person name="Kim S.J."/>
            <person name="Kim J.G."/>
            <person name="Jung M.Y."/>
            <person name="Shin K.S."/>
            <person name="Kwon K.K."/>
            <person name="Yang S.H."/>
            <person name="Seo Y.S."/>
            <person name="Rhee S.K."/>
        </authorList>
    </citation>
    <scope>NUCLEOTIDE SEQUENCE [LARGE SCALE GENOMIC DNA]</scope>
    <source>
        <strain evidence="3 4">KCTC 23939</strain>
    </source>
</reference>
<evidence type="ECO:0000256" key="1">
    <source>
        <dbReference type="SAM" id="SignalP"/>
    </source>
</evidence>
<keyword evidence="1" id="KW-0732">Signal</keyword>
<proteinExistence type="predicted"/>
<evidence type="ECO:0000313" key="4">
    <source>
        <dbReference type="Proteomes" id="UP001610063"/>
    </source>
</evidence>
<comment type="caution">
    <text evidence="3">The sequence shown here is derived from an EMBL/GenBank/DDBJ whole genome shotgun (WGS) entry which is preliminary data.</text>
</comment>
<evidence type="ECO:0000313" key="3">
    <source>
        <dbReference type="EMBL" id="MFH6985955.1"/>
    </source>
</evidence>
<dbReference type="EMBL" id="JBIPKE010000020">
    <property type="protein sequence ID" value="MFH6985955.1"/>
    <property type="molecule type" value="Genomic_DNA"/>
</dbReference>
<evidence type="ECO:0000259" key="2">
    <source>
        <dbReference type="PROSITE" id="PS52015"/>
    </source>
</evidence>
<dbReference type="Proteomes" id="UP001610063">
    <property type="component" value="Unassembled WGS sequence"/>
</dbReference>
<feature type="chain" id="PRO_5045812952" evidence="1">
    <location>
        <begin position="21"/>
        <end position="218"/>
    </location>
</feature>
<dbReference type="RefSeq" id="WP_395419423.1">
    <property type="nucleotide sequence ID" value="NZ_JBIPKE010000020.1"/>
</dbReference>
<gene>
    <name evidence="3" type="ORF">ACHKAR_21050</name>
</gene>
<feature type="signal peptide" evidence="1">
    <location>
        <begin position="1"/>
        <end position="20"/>
    </location>
</feature>
<sequence length="218" mass="24508">MSRELVLVILIVLIASLTGASQPSDVDNGYERGKLENGYKVGVWEYFGNGDSVELKINYDKGTLVYLKPDTSKYFVIIDSVWTYKHVNPYPRYLGAYAEFYTILGNNINYPTAARRDQIEGTVFLIFEVNTIGKAVNIAVLNDNGGYFTDEIIDVFNLIPNLWLTASYNGKNVPSKFILPFYFKLTGEKESSAFDITTLSTLEGKKLLEVVVTTPRPK</sequence>
<keyword evidence="4" id="KW-1185">Reference proteome</keyword>
<dbReference type="SUPFAM" id="SSF74653">
    <property type="entry name" value="TolA/TonB C-terminal domain"/>
    <property type="match status" value="1"/>
</dbReference>